<dbReference type="AlphaFoldDB" id="A0A443HQY7"/>
<accession>A0A443HQY7</accession>
<evidence type="ECO:0008006" key="7">
    <source>
        <dbReference type="Google" id="ProtNLM"/>
    </source>
</evidence>
<evidence type="ECO:0000313" key="6">
    <source>
        <dbReference type="Proteomes" id="UP000283841"/>
    </source>
</evidence>
<comment type="pathway">
    <text evidence="1">Mycotoxin biosynthesis.</text>
</comment>
<name>A0A443HQY7_BYSSP</name>
<reference evidence="5 6" key="1">
    <citation type="journal article" date="2018" name="Front. Microbiol.">
        <title>Genomic and genetic insights into a cosmopolitan fungus, Paecilomyces variotii (Eurotiales).</title>
        <authorList>
            <person name="Urquhart A.S."/>
            <person name="Mondo S.J."/>
            <person name="Makela M.R."/>
            <person name="Hane J.K."/>
            <person name="Wiebenga A."/>
            <person name="He G."/>
            <person name="Mihaltcheva S."/>
            <person name="Pangilinan J."/>
            <person name="Lipzen A."/>
            <person name="Barry K."/>
            <person name="de Vries R.P."/>
            <person name="Grigoriev I.V."/>
            <person name="Idnurm A."/>
        </authorList>
    </citation>
    <scope>NUCLEOTIDE SEQUENCE [LARGE SCALE GENOMIC DNA]</scope>
    <source>
        <strain evidence="5 6">CBS 101075</strain>
    </source>
</reference>
<proteinExistence type="inferred from homology"/>
<keyword evidence="2" id="KW-0560">Oxidoreductase</keyword>
<dbReference type="PANTHER" id="PTHR33365:SF11">
    <property type="entry name" value="TAT PATHWAY SIGNAL SEQUENCE"/>
    <property type="match status" value="1"/>
</dbReference>
<gene>
    <name evidence="5" type="ORF">C8Q69DRAFT_319827</name>
</gene>
<dbReference type="PANTHER" id="PTHR33365">
    <property type="entry name" value="YALI0B05434P"/>
    <property type="match status" value="1"/>
</dbReference>
<dbReference type="Proteomes" id="UP000283841">
    <property type="component" value="Unassembled WGS sequence"/>
</dbReference>
<evidence type="ECO:0000256" key="2">
    <source>
        <dbReference type="ARBA" id="ARBA00023002"/>
    </source>
</evidence>
<sequence length="270" mass="30288">MFHPICISTREPQEKERKNTSQASIMAKHESSNPNTWRIPFLITATLLLVLVSAEIYFRIIPDNIENVGASLLTPKPSPSHQTPTEDDTTIGSVFRKIDILEDMGPAGDEAWDSLLLPKRGGYIFARPEDPASNEAEPWGITMFHSLHCLGMLRSAIQEQQGSNSSNAHVHNHNHARRDGVEDVNHTVHCLSYLAQALTCCGDGTLEKAIHLDEPDRRFAINGQGVWHQCRDTSLLWDITMKSTREPVDRWVSRRGETVYSVWGKGGRTN</sequence>
<comment type="similarity">
    <text evidence="3">Belongs to the ustYa family.</text>
</comment>
<organism evidence="5 6">
    <name type="scientific">Byssochlamys spectabilis</name>
    <name type="common">Paecilomyces variotii</name>
    <dbReference type="NCBI Taxonomy" id="264951"/>
    <lineage>
        <taxon>Eukaryota</taxon>
        <taxon>Fungi</taxon>
        <taxon>Dikarya</taxon>
        <taxon>Ascomycota</taxon>
        <taxon>Pezizomycotina</taxon>
        <taxon>Eurotiomycetes</taxon>
        <taxon>Eurotiomycetidae</taxon>
        <taxon>Eurotiales</taxon>
        <taxon>Thermoascaceae</taxon>
        <taxon>Paecilomyces</taxon>
    </lineage>
</organism>
<dbReference type="GO" id="GO:0043386">
    <property type="term" value="P:mycotoxin biosynthetic process"/>
    <property type="evidence" value="ECO:0007669"/>
    <property type="project" value="InterPro"/>
</dbReference>
<evidence type="ECO:0000256" key="4">
    <source>
        <dbReference type="SAM" id="MobiDB-lite"/>
    </source>
</evidence>
<keyword evidence="6" id="KW-1185">Reference proteome</keyword>
<evidence type="ECO:0000256" key="1">
    <source>
        <dbReference type="ARBA" id="ARBA00004685"/>
    </source>
</evidence>
<evidence type="ECO:0000256" key="3">
    <source>
        <dbReference type="ARBA" id="ARBA00035112"/>
    </source>
</evidence>
<dbReference type="STRING" id="264951.A0A443HQY7"/>
<evidence type="ECO:0000313" key="5">
    <source>
        <dbReference type="EMBL" id="RWQ94201.1"/>
    </source>
</evidence>
<dbReference type="GeneID" id="39596624"/>
<comment type="caution">
    <text evidence="5">The sequence shown here is derived from an EMBL/GenBank/DDBJ whole genome shotgun (WGS) entry which is preliminary data.</text>
</comment>
<protein>
    <recommendedName>
        <fullName evidence="7">Oxidase ustYa</fullName>
    </recommendedName>
</protein>
<dbReference type="VEuPathDB" id="FungiDB:C8Q69DRAFT_319827"/>
<dbReference type="EMBL" id="RCNU01000008">
    <property type="protein sequence ID" value="RWQ94201.1"/>
    <property type="molecule type" value="Genomic_DNA"/>
</dbReference>
<dbReference type="GO" id="GO:0016491">
    <property type="term" value="F:oxidoreductase activity"/>
    <property type="evidence" value="ECO:0007669"/>
    <property type="project" value="UniProtKB-KW"/>
</dbReference>
<feature type="region of interest" description="Disordered" evidence="4">
    <location>
        <begin position="1"/>
        <end position="29"/>
    </location>
</feature>
<dbReference type="Pfam" id="PF11807">
    <property type="entry name" value="UstYa"/>
    <property type="match status" value="1"/>
</dbReference>
<dbReference type="InterPro" id="IPR021765">
    <property type="entry name" value="UstYa-like"/>
</dbReference>
<dbReference type="RefSeq" id="XP_028483846.1">
    <property type="nucleotide sequence ID" value="XM_028627347.1"/>
</dbReference>